<dbReference type="Proteomes" id="UP000298416">
    <property type="component" value="Unassembled WGS sequence"/>
</dbReference>
<protein>
    <submittedName>
        <fullName evidence="2">Uncharacterized protein</fullName>
    </submittedName>
</protein>
<name>A0A8X8ZGI1_SALSN</name>
<proteinExistence type="predicted"/>
<accession>A0A8X8ZGI1</accession>
<sequence length="139" mass="15519">MLSLLKMLKRNNMASITPSQSSISAWESADAGRARWFYGGDTESTRKSNPEHEDCATRRAREAEKAEKIRHIISSASSITSSPPSISAWESADAGRARWVYGESTGKSDSEHEDCAMRRAREAEKAEKMMHIICWGPTR</sequence>
<feature type="region of interest" description="Disordered" evidence="1">
    <location>
        <begin position="39"/>
        <end position="63"/>
    </location>
</feature>
<reference evidence="2" key="1">
    <citation type="submission" date="2018-01" db="EMBL/GenBank/DDBJ databases">
        <authorList>
            <person name="Mao J.F."/>
        </authorList>
    </citation>
    <scope>NUCLEOTIDE SEQUENCE</scope>
    <source>
        <strain evidence="2">Huo1</strain>
        <tissue evidence="2">Leaf</tissue>
    </source>
</reference>
<dbReference type="EMBL" id="PNBA02000013">
    <property type="protein sequence ID" value="KAG6403094.1"/>
    <property type="molecule type" value="Genomic_DNA"/>
</dbReference>
<gene>
    <name evidence="2" type="ORF">SASPL_135311</name>
</gene>
<evidence type="ECO:0000256" key="1">
    <source>
        <dbReference type="SAM" id="MobiDB-lite"/>
    </source>
</evidence>
<organism evidence="2">
    <name type="scientific">Salvia splendens</name>
    <name type="common">Scarlet sage</name>
    <dbReference type="NCBI Taxonomy" id="180675"/>
    <lineage>
        <taxon>Eukaryota</taxon>
        <taxon>Viridiplantae</taxon>
        <taxon>Streptophyta</taxon>
        <taxon>Embryophyta</taxon>
        <taxon>Tracheophyta</taxon>
        <taxon>Spermatophyta</taxon>
        <taxon>Magnoliopsida</taxon>
        <taxon>eudicotyledons</taxon>
        <taxon>Gunneridae</taxon>
        <taxon>Pentapetalae</taxon>
        <taxon>asterids</taxon>
        <taxon>lamiids</taxon>
        <taxon>Lamiales</taxon>
        <taxon>Lamiaceae</taxon>
        <taxon>Nepetoideae</taxon>
        <taxon>Mentheae</taxon>
        <taxon>Salviinae</taxon>
        <taxon>Salvia</taxon>
        <taxon>Salvia subgen. Calosphace</taxon>
        <taxon>core Calosphace</taxon>
    </lineage>
</organism>
<keyword evidence="3" id="KW-1185">Reference proteome</keyword>
<comment type="caution">
    <text evidence="2">The sequence shown here is derived from an EMBL/GenBank/DDBJ whole genome shotgun (WGS) entry which is preliminary data.</text>
</comment>
<evidence type="ECO:0000313" key="3">
    <source>
        <dbReference type="Proteomes" id="UP000298416"/>
    </source>
</evidence>
<dbReference type="AlphaFoldDB" id="A0A8X8ZGI1"/>
<feature type="compositionally biased region" description="Basic and acidic residues" evidence="1">
    <location>
        <begin position="43"/>
        <end position="63"/>
    </location>
</feature>
<reference evidence="2" key="2">
    <citation type="submission" date="2020-08" db="EMBL/GenBank/DDBJ databases">
        <title>Plant Genome Project.</title>
        <authorList>
            <person name="Zhang R.-G."/>
        </authorList>
    </citation>
    <scope>NUCLEOTIDE SEQUENCE</scope>
    <source>
        <strain evidence="2">Huo1</strain>
        <tissue evidence="2">Leaf</tissue>
    </source>
</reference>
<evidence type="ECO:0000313" key="2">
    <source>
        <dbReference type="EMBL" id="KAG6403094.1"/>
    </source>
</evidence>